<comment type="caution">
    <text evidence="1">The sequence shown here is derived from an EMBL/GenBank/DDBJ whole genome shotgun (WGS) entry which is preliminary data.</text>
</comment>
<sequence>MIERKSIQNIFSPRRLWVRVPSVILILVWLLHPPAFGAENNVFRTGLFNVKSGTVAVTPDGRALVFTTSHMPDGFRHLDLQTGQIRIINQNSRRFWHNPRWSHDGRQLVVVSAGIDPRGLYQLNDTQIAVINPQTWESRNLTHGHGVRSFPFFSNDGQKVYYFHAQLRERGRTPANKFDLYAIDLKTGNQERLTDEEFYMAMPGDVNRQGDVIFSAYVPSKHIPASNKKDSWGLDSHDLALKFNPITRGISQFSILSDGRAEYQFYGFRLDAAGNMYSRAPIANKSPFIYAIWKMNSLGGNIKQLNRININYNFDVAWHTGDVLMMDRTSEGELIFRKLFH</sequence>
<proteinExistence type="predicted"/>
<dbReference type="PANTHER" id="PTHR36842">
    <property type="entry name" value="PROTEIN TOLB HOMOLOG"/>
    <property type="match status" value="1"/>
</dbReference>
<dbReference type="InterPro" id="IPR011042">
    <property type="entry name" value="6-blade_b-propeller_TolB-like"/>
</dbReference>
<dbReference type="EMBL" id="MLJW01000339">
    <property type="protein sequence ID" value="OIQ89209.1"/>
    <property type="molecule type" value="Genomic_DNA"/>
</dbReference>
<dbReference type="Gene3D" id="2.120.10.30">
    <property type="entry name" value="TolB, C-terminal domain"/>
    <property type="match status" value="1"/>
</dbReference>
<accession>A0A1J5QZR3</accession>
<gene>
    <name evidence="1" type="primary">tolB_15</name>
    <name evidence="1" type="ORF">GALL_289080</name>
</gene>
<protein>
    <submittedName>
        <fullName evidence="1">Protein TolB</fullName>
    </submittedName>
</protein>
<dbReference type="AlphaFoldDB" id="A0A1J5QZR3"/>
<name>A0A1J5QZR3_9ZZZZ</name>
<evidence type="ECO:0000313" key="1">
    <source>
        <dbReference type="EMBL" id="OIQ89209.1"/>
    </source>
</evidence>
<organism evidence="1">
    <name type="scientific">mine drainage metagenome</name>
    <dbReference type="NCBI Taxonomy" id="410659"/>
    <lineage>
        <taxon>unclassified sequences</taxon>
        <taxon>metagenomes</taxon>
        <taxon>ecological metagenomes</taxon>
    </lineage>
</organism>
<dbReference type="SUPFAM" id="SSF82171">
    <property type="entry name" value="DPP6 N-terminal domain-like"/>
    <property type="match status" value="1"/>
</dbReference>
<dbReference type="PANTHER" id="PTHR36842:SF1">
    <property type="entry name" value="PROTEIN TOLB"/>
    <property type="match status" value="1"/>
</dbReference>
<reference evidence="1" key="1">
    <citation type="submission" date="2016-10" db="EMBL/GenBank/DDBJ databases">
        <title>Sequence of Gallionella enrichment culture.</title>
        <authorList>
            <person name="Poehlein A."/>
            <person name="Muehling M."/>
            <person name="Daniel R."/>
        </authorList>
    </citation>
    <scope>NUCLEOTIDE SEQUENCE</scope>
</reference>